<reference evidence="4 5" key="1">
    <citation type="submission" date="2019-04" db="EMBL/GenBank/DDBJ databases">
        <title>Draft, Whole-Genome Sequence of the Anthracene-degrading Mycobacterium frederiksbergense LB501T, Isolated from a Polycyclic Aromatic Hydrocarbon (PAH)-Contaminated Soil.</title>
        <authorList>
            <person name="Augelletti F."/>
        </authorList>
    </citation>
    <scope>NUCLEOTIDE SEQUENCE [LARGE SCALE GENOMIC DNA]</scope>
    <source>
        <strain evidence="4 5">LB 501T</strain>
    </source>
</reference>
<evidence type="ECO:0000313" key="5">
    <source>
        <dbReference type="Proteomes" id="UP000501849"/>
    </source>
</evidence>
<accession>A0A6H0S6M4</accession>
<dbReference type="PANTHER" id="PTHR35788:SF1">
    <property type="entry name" value="EXPORTED PROTEIN"/>
    <property type="match status" value="1"/>
</dbReference>
<organism evidence="4 5">
    <name type="scientific">Mycolicibacterium frederiksbergense</name>
    <dbReference type="NCBI Taxonomy" id="117567"/>
    <lineage>
        <taxon>Bacteria</taxon>
        <taxon>Bacillati</taxon>
        <taxon>Actinomycetota</taxon>
        <taxon>Actinomycetes</taxon>
        <taxon>Mycobacteriales</taxon>
        <taxon>Mycobacteriaceae</taxon>
        <taxon>Mycolicibacterium</taxon>
    </lineage>
</organism>
<dbReference type="Proteomes" id="UP000501849">
    <property type="component" value="Chromosome"/>
</dbReference>
<evidence type="ECO:0000313" key="4">
    <source>
        <dbReference type="EMBL" id="QIV82089.1"/>
    </source>
</evidence>
<evidence type="ECO:0000256" key="1">
    <source>
        <dbReference type="SAM" id="MobiDB-lite"/>
    </source>
</evidence>
<evidence type="ECO:0000259" key="3">
    <source>
        <dbReference type="Pfam" id="PF12229"/>
    </source>
</evidence>
<keyword evidence="2" id="KW-0812">Transmembrane</keyword>
<evidence type="ECO:0000256" key="2">
    <source>
        <dbReference type="SAM" id="Phobius"/>
    </source>
</evidence>
<dbReference type="PANTHER" id="PTHR35788">
    <property type="entry name" value="EXPORTED PROTEIN-RELATED"/>
    <property type="match status" value="1"/>
</dbReference>
<feature type="transmembrane region" description="Helical" evidence="2">
    <location>
        <begin position="24"/>
        <end position="41"/>
    </location>
</feature>
<feature type="domain" description="YoaR-like putative peptidoglycan binding" evidence="3">
    <location>
        <begin position="257"/>
        <end position="332"/>
    </location>
</feature>
<feature type="domain" description="YoaR-like putative peptidoglycan binding" evidence="3">
    <location>
        <begin position="96"/>
        <end position="190"/>
    </location>
</feature>
<name>A0A6H0S6M4_9MYCO</name>
<feature type="region of interest" description="Disordered" evidence="1">
    <location>
        <begin position="505"/>
        <end position="539"/>
    </location>
</feature>
<dbReference type="KEGG" id="mfre:EXE63_15310"/>
<dbReference type="EMBL" id="CP038799">
    <property type="protein sequence ID" value="QIV82089.1"/>
    <property type="molecule type" value="Genomic_DNA"/>
</dbReference>
<dbReference type="Pfam" id="PF12229">
    <property type="entry name" value="PG_binding_4"/>
    <property type="match status" value="2"/>
</dbReference>
<sequence length="572" mass="60632">MQATWLSFAQRKLPGAFQSRRRRLYLAVGFPVVVLAALYIADLTFTSGKVPRGVTAAGVPLGGLTPDAADQRLQSVVAPRAAQPIAVTMATVQAEVDPRRIGLTVDSRATVEQADTQPLNPVTRLMSFFVDTPIGVVTAVDEQALTATLEDLGATVAEDPVEGSVEFVDGEPVSSDPQNGRRLDVAAAAGVLVRDWALDEPLDLPMVALAPSTTDADVATAMDDVAIPAVSGPVRVDGDNDTRALLSEDVIAAALTFDTEDGRLSPVIDIDLLADALRPQLAASETPRRDADIDFAVTPPVKVAEQTGRRVDYDATLADLVSVLSSTENREITAVYVDEEPALTVDELDELGPVEVIGEFQTSGFASSSGRNIRRAAQQIDGIVVRPGETFSLNGATNPRNAAAGYVEAGIIEDGRPATGIGGGVSQMATTLFNAAYFAGMEDIEHHEHSYYISRYPAGREATVFGDVLDVKFRNNGPTSVQIQTEWTSSSITARLVGIKRYEVTSEQSPRSRPTSPRTITIPSGEACSPSGGAPGFTITDTRTLREIATGETRTESHTVIYDPIPTVICGG</sequence>
<gene>
    <name evidence="4" type="ORF">EXE63_15310</name>
</gene>
<dbReference type="InterPro" id="IPR007391">
    <property type="entry name" value="Vancomycin_resist_VanW"/>
</dbReference>
<keyword evidence="2" id="KW-0472">Membrane</keyword>
<dbReference type="InterPro" id="IPR052913">
    <property type="entry name" value="Glycopeptide_resist_protein"/>
</dbReference>
<keyword evidence="2" id="KW-1133">Transmembrane helix</keyword>
<dbReference type="InterPro" id="IPR022029">
    <property type="entry name" value="YoaR-like_PG-bd"/>
</dbReference>
<proteinExistence type="predicted"/>
<dbReference type="AlphaFoldDB" id="A0A6H0S6M4"/>
<dbReference type="Pfam" id="PF04294">
    <property type="entry name" value="VanW"/>
    <property type="match status" value="1"/>
</dbReference>
<keyword evidence="5" id="KW-1185">Reference proteome</keyword>
<protein>
    <submittedName>
        <fullName evidence="4">Vanomycin resistance protein VanB</fullName>
    </submittedName>
</protein>
<feature type="compositionally biased region" description="Polar residues" evidence="1">
    <location>
        <begin position="505"/>
        <end position="522"/>
    </location>
</feature>
<dbReference type="RefSeq" id="WP_168142617.1">
    <property type="nucleotide sequence ID" value="NZ_CP038799.1"/>
</dbReference>